<feature type="domain" description="CNNM transmembrane" evidence="11">
    <location>
        <begin position="29"/>
        <end position="209"/>
    </location>
</feature>
<name>A0A2V3IHC3_9FLOR</name>
<dbReference type="Proteomes" id="UP000247409">
    <property type="component" value="Unassembled WGS sequence"/>
</dbReference>
<keyword evidence="13" id="KW-1185">Reference proteome</keyword>
<reference evidence="12 13" key="1">
    <citation type="journal article" date="2018" name="Mol. Biol. Evol.">
        <title>Analysis of the draft genome of the red seaweed Gracilariopsis chorda provides insights into genome size evolution in Rhodophyta.</title>
        <authorList>
            <person name="Lee J."/>
            <person name="Yang E.C."/>
            <person name="Graf L."/>
            <person name="Yang J.H."/>
            <person name="Qiu H."/>
            <person name="Zel Zion U."/>
            <person name="Chan C.X."/>
            <person name="Stephens T.G."/>
            <person name="Weber A.P.M."/>
            <person name="Boo G.H."/>
            <person name="Boo S.M."/>
            <person name="Kim K.M."/>
            <person name="Shin Y."/>
            <person name="Jung M."/>
            <person name="Lee S.J."/>
            <person name="Yim H.S."/>
            <person name="Lee J.H."/>
            <person name="Bhattacharya D."/>
            <person name="Yoon H.S."/>
        </authorList>
    </citation>
    <scope>NUCLEOTIDE SEQUENCE [LARGE SCALE GENOMIC DNA]</scope>
    <source>
        <strain evidence="12 13">SKKU-2015</strain>
        <tissue evidence="12">Whole body</tissue>
    </source>
</reference>
<dbReference type="InterPro" id="IPR045095">
    <property type="entry name" value="ACDP"/>
</dbReference>
<dbReference type="InterPro" id="IPR002550">
    <property type="entry name" value="CNNM"/>
</dbReference>
<feature type="compositionally biased region" description="Polar residues" evidence="8">
    <location>
        <begin position="572"/>
        <end position="581"/>
    </location>
</feature>
<dbReference type="InterPro" id="IPR044751">
    <property type="entry name" value="Ion_transp-like_CBS"/>
</dbReference>
<evidence type="ECO:0000259" key="11">
    <source>
        <dbReference type="PROSITE" id="PS51846"/>
    </source>
</evidence>
<feature type="compositionally biased region" description="Basic and acidic residues" evidence="8">
    <location>
        <begin position="554"/>
        <end position="563"/>
    </location>
</feature>
<keyword evidence="6" id="KW-0129">CBS domain</keyword>
<evidence type="ECO:0000256" key="6">
    <source>
        <dbReference type="PROSITE-ProRule" id="PRU00703"/>
    </source>
</evidence>
<feature type="domain" description="CBS" evidence="10">
    <location>
        <begin position="301"/>
        <end position="367"/>
    </location>
</feature>
<evidence type="ECO:0000256" key="8">
    <source>
        <dbReference type="SAM" id="MobiDB-lite"/>
    </source>
</evidence>
<evidence type="ECO:0000259" key="10">
    <source>
        <dbReference type="PROSITE" id="PS51371"/>
    </source>
</evidence>
<feature type="compositionally biased region" description="Basic and acidic residues" evidence="8">
    <location>
        <begin position="422"/>
        <end position="432"/>
    </location>
</feature>
<keyword evidence="4 7" id="KW-1133">Transmembrane helix</keyword>
<dbReference type="AlphaFoldDB" id="A0A2V3IHC3"/>
<dbReference type="PANTHER" id="PTHR12064">
    <property type="entry name" value="METAL TRANSPORTER CNNM"/>
    <property type="match status" value="1"/>
</dbReference>
<proteinExistence type="predicted"/>
<feature type="transmembrane region" description="Helical" evidence="9">
    <location>
        <begin position="118"/>
        <end position="137"/>
    </location>
</feature>
<dbReference type="CDD" id="cd04590">
    <property type="entry name" value="CBS_pair_CorC_HlyC_assoc"/>
    <property type="match status" value="1"/>
</dbReference>
<gene>
    <name evidence="12" type="ORF">BWQ96_08843</name>
</gene>
<feature type="transmembrane region" description="Helical" evidence="9">
    <location>
        <begin position="91"/>
        <end position="112"/>
    </location>
</feature>
<dbReference type="PANTHER" id="PTHR12064:SF94">
    <property type="entry name" value="UNEXTENDED PROTEIN"/>
    <property type="match status" value="1"/>
</dbReference>
<comment type="subcellular location">
    <subcellularLocation>
        <location evidence="1">Membrane</location>
        <topology evidence="1">Multi-pass membrane protein</topology>
    </subcellularLocation>
</comment>
<evidence type="ECO:0000256" key="7">
    <source>
        <dbReference type="PROSITE-ProRule" id="PRU01193"/>
    </source>
</evidence>
<dbReference type="SUPFAM" id="SSF54631">
    <property type="entry name" value="CBS-domain pair"/>
    <property type="match status" value="1"/>
</dbReference>
<keyword evidence="2 7" id="KW-0812">Transmembrane</keyword>
<evidence type="ECO:0000256" key="3">
    <source>
        <dbReference type="ARBA" id="ARBA00022737"/>
    </source>
</evidence>
<evidence type="ECO:0000256" key="4">
    <source>
        <dbReference type="ARBA" id="ARBA00022989"/>
    </source>
</evidence>
<accession>A0A2V3IHC3</accession>
<feature type="transmembrane region" description="Helical" evidence="9">
    <location>
        <begin position="149"/>
        <end position="168"/>
    </location>
</feature>
<comment type="caution">
    <text evidence="12">The sequence shown here is derived from an EMBL/GenBank/DDBJ whole genome shotgun (WGS) entry which is preliminary data.</text>
</comment>
<evidence type="ECO:0000256" key="5">
    <source>
        <dbReference type="ARBA" id="ARBA00023136"/>
    </source>
</evidence>
<dbReference type="PROSITE" id="PS51371">
    <property type="entry name" value="CBS"/>
    <property type="match status" value="1"/>
</dbReference>
<feature type="compositionally biased region" description="Polar residues" evidence="8">
    <location>
        <begin position="466"/>
        <end position="480"/>
    </location>
</feature>
<dbReference type="GO" id="GO:0010960">
    <property type="term" value="P:magnesium ion homeostasis"/>
    <property type="evidence" value="ECO:0007669"/>
    <property type="project" value="InterPro"/>
</dbReference>
<evidence type="ECO:0000256" key="1">
    <source>
        <dbReference type="ARBA" id="ARBA00004141"/>
    </source>
</evidence>
<dbReference type="GO" id="GO:0016020">
    <property type="term" value="C:membrane"/>
    <property type="evidence" value="ECO:0007669"/>
    <property type="project" value="UniProtKB-SubCell"/>
</dbReference>
<sequence>MFFSYHLLRLTTGGEVSVHGDGTPESPLHGLPAPFLVLLALACLLLAACVAGLTLGLMSLDTTGLDIVMQSNNVRQAAAARAIKPIREQGNLLLVTLLFANTIATELLPLVLEALVPGGVFSLVVSVASIMLFGEIIPQAICSRHPLLIGSYMIGFVKFLRTILYPVAYPIAWVLDAFLGEELGTIYNREELKGLIDVHASNAVLTKDETTILKGALEFSVKTVAQILTPAENVFLLDIDSILDRNTMLHILRSGHSRVPLYEDNPHNIVCLLLVKQIILVNPDDNLPIRSLISKKQRNHKIRVAPALECSENTLIPDLLNEFQLGRSHMAIVYNDIHLPHDEREFVGIVSIEDIIEEILQEEIIDETDTYVDNTNKTRVLVRDAEGKLVRTTTTSTRSKLLPGRSGSTVVVKEIDVKALRTPIERNGEKHRRDWKKPKSKGQSSRSHIPSEGSATDIEKGIRSPRTPSVGTGPSTSQARLSDISPLVLSNAIGAAGVDIQYATLPNQSSRSLFGEDDEFVPEDLVKTASGGMGGNSTSVSTEVVPKPVKVRPLPKDASDERAIQIPLRLRPSQSRSTTPSIPALRSYGSIRPTEDLGEGA</sequence>
<dbReference type="OrthoDB" id="5353557at2759"/>
<feature type="region of interest" description="Disordered" evidence="8">
    <location>
        <begin position="422"/>
        <end position="480"/>
    </location>
</feature>
<dbReference type="Pfam" id="PF01595">
    <property type="entry name" value="CNNM"/>
    <property type="match status" value="1"/>
</dbReference>
<evidence type="ECO:0000256" key="2">
    <source>
        <dbReference type="ARBA" id="ARBA00022692"/>
    </source>
</evidence>
<dbReference type="PROSITE" id="PS51846">
    <property type="entry name" value="CNNM"/>
    <property type="match status" value="1"/>
</dbReference>
<keyword evidence="5 7" id="KW-0472">Membrane</keyword>
<evidence type="ECO:0000313" key="12">
    <source>
        <dbReference type="EMBL" id="PXF41462.1"/>
    </source>
</evidence>
<protein>
    <submittedName>
        <fullName evidence="12">Metal transporter CNNM2</fullName>
    </submittedName>
</protein>
<dbReference type="Gene3D" id="3.10.580.10">
    <property type="entry name" value="CBS-domain"/>
    <property type="match status" value="1"/>
</dbReference>
<organism evidence="12 13">
    <name type="scientific">Gracilariopsis chorda</name>
    <dbReference type="NCBI Taxonomy" id="448386"/>
    <lineage>
        <taxon>Eukaryota</taxon>
        <taxon>Rhodophyta</taxon>
        <taxon>Florideophyceae</taxon>
        <taxon>Rhodymeniophycidae</taxon>
        <taxon>Gracilariales</taxon>
        <taxon>Gracilariaceae</taxon>
        <taxon>Gracilariopsis</taxon>
    </lineage>
</organism>
<evidence type="ECO:0000256" key="9">
    <source>
        <dbReference type="SAM" id="Phobius"/>
    </source>
</evidence>
<feature type="transmembrane region" description="Helical" evidence="9">
    <location>
        <begin position="35"/>
        <end position="60"/>
    </location>
</feature>
<feature type="region of interest" description="Disordered" evidence="8">
    <location>
        <begin position="529"/>
        <end position="601"/>
    </location>
</feature>
<dbReference type="FunFam" id="3.10.580.10:FF:000006">
    <property type="entry name" value="DUF21 and CBS domain protein"/>
    <property type="match status" value="1"/>
</dbReference>
<dbReference type="EMBL" id="NBIV01000216">
    <property type="protein sequence ID" value="PXF41462.1"/>
    <property type="molecule type" value="Genomic_DNA"/>
</dbReference>
<keyword evidence="3" id="KW-0677">Repeat</keyword>
<dbReference type="InterPro" id="IPR046342">
    <property type="entry name" value="CBS_dom_sf"/>
</dbReference>
<dbReference type="STRING" id="448386.A0A2V3IHC3"/>
<evidence type="ECO:0000313" key="13">
    <source>
        <dbReference type="Proteomes" id="UP000247409"/>
    </source>
</evidence>
<dbReference type="InterPro" id="IPR000644">
    <property type="entry name" value="CBS_dom"/>
</dbReference>